<keyword evidence="12 23" id="KW-0863">Zinc-finger</keyword>
<evidence type="ECO:0000256" key="21">
    <source>
        <dbReference type="ARBA" id="ARBA00074353"/>
    </source>
</evidence>
<keyword evidence="9 25" id="KW-0812">Transmembrane</keyword>
<gene>
    <name evidence="28" type="primary">RAD18</name>
    <name evidence="28" type="ORF">EC973_001330</name>
</gene>
<organism evidence="28 29">
    <name type="scientific">Apophysomyces ossiformis</name>
    <dbReference type="NCBI Taxonomy" id="679940"/>
    <lineage>
        <taxon>Eukaryota</taxon>
        <taxon>Fungi</taxon>
        <taxon>Fungi incertae sedis</taxon>
        <taxon>Mucoromycota</taxon>
        <taxon>Mucoromycotina</taxon>
        <taxon>Mucoromycetes</taxon>
        <taxon>Mucorales</taxon>
        <taxon>Mucorineae</taxon>
        <taxon>Mucoraceae</taxon>
        <taxon>Apophysomyces</taxon>
    </lineage>
</organism>
<evidence type="ECO:0000256" key="5">
    <source>
        <dbReference type="ARBA" id="ARBA00009506"/>
    </source>
</evidence>
<dbReference type="Proteomes" id="UP000605846">
    <property type="component" value="Unassembled WGS sequence"/>
</dbReference>
<evidence type="ECO:0000256" key="3">
    <source>
        <dbReference type="ARBA" id="ARBA00004141"/>
    </source>
</evidence>
<evidence type="ECO:0000256" key="14">
    <source>
        <dbReference type="ARBA" id="ARBA00022833"/>
    </source>
</evidence>
<dbReference type="InterPro" id="IPR025256">
    <property type="entry name" value="TM7S3/TM198-like_dom"/>
</dbReference>
<dbReference type="Pfam" id="PF13886">
    <property type="entry name" value="TM7S3_TM198"/>
    <property type="match status" value="1"/>
</dbReference>
<feature type="region of interest" description="Disordered" evidence="24">
    <location>
        <begin position="412"/>
        <end position="431"/>
    </location>
</feature>
<dbReference type="GO" id="GO:0003697">
    <property type="term" value="F:single-stranded DNA binding"/>
    <property type="evidence" value="ECO:0007669"/>
    <property type="project" value="InterPro"/>
</dbReference>
<evidence type="ECO:0000256" key="6">
    <source>
        <dbReference type="ARBA" id="ARBA00012483"/>
    </source>
</evidence>
<dbReference type="OrthoDB" id="9049620at2759"/>
<comment type="catalytic activity">
    <reaction evidence="1">
        <text>S-ubiquitinyl-[E2 ubiquitin-conjugating enzyme]-L-cysteine + [acceptor protein]-L-lysine = [E2 ubiquitin-conjugating enzyme]-L-cysteine + N(6)-ubiquitinyl-[acceptor protein]-L-lysine.</text>
        <dbReference type="EC" id="2.3.2.27"/>
    </reaction>
</comment>
<keyword evidence="8" id="KW-0808">Transferase</keyword>
<evidence type="ECO:0000256" key="9">
    <source>
        <dbReference type="ARBA" id="ARBA00022692"/>
    </source>
</evidence>
<evidence type="ECO:0000256" key="11">
    <source>
        <dbReference type="ARBA" id="ARBA00022763"/>
    </source>
</evidence>
<keyword evidence="11" id="KW-0227">DNA damage</keyword>
<keyword evidence="18" id="KW-0234">DNA repair</keyword>
<evidence type="ECO:0000256" key="19">
    <source>
        <dbReference type="ARBA" id="ARBA00023242"/>
    </source>
</evidence>
<dbReference type="PROSITE" id="PS50800">
    <property type="entry name" value="SAP"/>
    <property type="match status" value="1"/>
</dbReference>
<evidence type="ECO:0000256" key="12">
    <source>
        <dbReference type="ARBA" id="ARBA00022771"/>
    </source>
</evidence>
<dbReference type="GO" id="GO:0016020">
    <property type="term" value="C:membrane"/>
    <property type="evidence" value="ECO:0007669"/>
    <property type="project" value="UniProtKB-SubCell"/>
</dbReference>
<evidence type="ECO:0000313" key="28">
    <source>
        <dbReference type="EMBL" id="KAF7730812.1"/>
    </source>
</evidence>
<feature type="transmembrane region" description="Helical" evidence="25">
    <location>
        <begin position="551"/>
        <end position="572"/>
    </location>
</feature>
<evidence type="ECO:0000256" key="15">
    <source>
        <dbReference type="ARBA" id="ARBA00022989"/>
    </source>
</evidence>
<keyword evidence="29" id="KW-1185">Reference proteome</keyword>
<evidence type="ECO:0000256" key="24">
    <source>
        <dbReference type="SAM" id="MobiDB-lite"/>
    </source>
</evidence>
<evidence type="ECO:0000259" key="27">
    <source>
        <dbReference type="PROSITE" id="PS50800"/>
    </source>
</evidence>
<dbReference type="CDD" id="cd16529">
    <property type="entry name" value="RING-HC_RAD18"/>
    <property type="match status" value="1"/>
</dbReference>
<dbReference type="InterPro" id="IPR001841">
    <property type="entry name" value="Znf_RING"/>
</dbReference>
<comment type="pathway">
    <text evidence="4">Protein modification; protein ubiquitination.</text>
</comment>
<dbReference type="PROSITE" id="PS00518">
    <property type="entry name" value="ZF_RING_1"/>
    <property type="match status" value="1"/>
</dbReference>
<feature type="domain" description="SAP" evidence="27">
    <location>
        <begin position="315"/>
        <end position="349"/>
    </location>
</feature>
<feature type="transmembrane region" description="Helical" evidence="25">
    <location>
        <begin position="649"/>
        <end position="666"/>
    </location>
</feature>
<dbReference type="GO" id="GO:0061630">
    <property type="term" value="F:ubiquitin protein ligase activity"/>
    <property type="evidence" value="ECO:0007669"/>
    <property type="project" value="UniProtKB-EC"/>
</dbReference>
<dbReference type="Gene3D" id="3.30.40.10">
    <property type="entry name" value="Zinc/RING finger domain, C3HC4 (zinc finger)"/>
    <property type="match status" value="1"/>
</dbReference>
<dbReference type="SUPFAM" id="SSF57850">
    <property type="entry name" value="RING/U-box"/>
    <property type="match status" value="1"/>
</dbReference>
<dbReference type="GO" id="GO:0006281">
    <property type="term" value="P:DNA repair"/>
    <property type="evidence" value="ECO:0007669"/>
    <property type="project" value="UniProtKB-KW"/>
</dbReference>
<dbReference type="SMART" id="SM00184">
    <property type="entry name" value="RING"/>
    <property type="match status" value="1"/>
</dbReference>
<dbReference type="Pfam" id="PF13923">
    <property type="entry name" value="zf-C3HC4_2"/>
    <property type="match status" value="1"/>
</dbReference>
<dbReference type="PANTHER" id="PTHR14134">
    <property type="entry name" value="E3 UBIQUITIN-PROTEIN LIGASE RAD18"/>
    <property type="match status" value="1"/>
</dbReference>
<dbReference type="Gene3D" id="3.30.160.60">
    <property type="entry name" value="Classic Zinc Finger"/>
    <property type="match status" value="1"/>
</dbReference>
<dbReference type="InterPro" id="IPR017907">
    <property type="entry name" value="Znf_RING_CS"/>
</dbReference>
<dbReference type="FunFam" id="3.30.40.10:FF:000172">
    <property type="entry name" value="E3 ubiquitin-protein ligase RAD18"/>
    <property type="match status" value="1"/>
</dbReference>
<comment type="subcellular location">
    <subcellularLocation>
        <location evidence="3">Membrane</location>
        <topology evidence="3">Multi-pass membrane protein</topology>
    </subcellularLocation>
    <subcellularLocation>
        <location evidence="2">Nucleus</location>
    </subcellularLocation>
</comment>
<evidence type="ECO:0000256" key="10">
    <source>
        <dbReference type="ARBA" id="ARBA00022723"/>
    </source>
</evidence>
<evidence type="ECO:0000256" key="23">
    <source>
        <dbReference type="PROSITE-ProRule" id="PRU00175"/>
    </source>
</evidence>
<dbReference type="PANTHER" id="PTHR14134:SF2">
    <property type="entry name" value="E3 UBIQUITIN-PROTEIN LIGASE RAD18"/>
    <property type="match status" value="1"/>
</dbReference>
<accession>A0A8H7C090</accession>
<dbReference type="GO" id="GO:0008270">
    <property type="term" value="F:zinc ion binding"/>
    <property type="evidence" value="ECO:0007669"/>
    <property type="project" value="UniProtKB-KW"/>
</dbReference>
<keyword evidence="15 25" id="KW-1133">Transmembrane helix</keyword>
<keyword evidence="17 25" id="KW-0472">Membrane</keyword>
<dbReference type="GO" id="GO:0006301">
    <property type="term" value="P:DNA damage tolerance"/>
    <property type="evidence" value="ECO:0007669"/>
    <property type="project" value="InterPro"/>
</dbReference>
<comment type="caution">
    <text evidence="28">The sequence shown here is derived from an EMBL/GenBank/DDBJ whole genome shotgun (WGS) entry which is preliminary data.</text>
</comment>
<keyword evidence="14" id="KW-0862">Zinc</keyword>
<evidence type="ECO:0000256" key="18">
    <source>
        <dbReference type="ARBA" id="ARBA00023204"/>
    </source>
</evidence>
<name>A0A8H7C090_9FUNG</name>
<evidence type="ECO:0000256" key="2">
    <source>
        <dbReference type="ARBA" id="ARBA00004123"/>
    </source>
</evidence>
<feature type="transmembrane region" description="Helical" evidence="25">
    <location>
        <begin position="524"/>
        <end position="544"/>
    </location>
</feature>
<keyword evidence="13" id="KW-0833">Ubl conjugation pathway</keyword>
<dbReference type="GO" id="GO:0097505">
    <property type="term" value="C:Rad6-Rad18 complex"/>
    <property type="evidence" value="ECO:0007669"/>
    <property type="project" value="TreeGrafter"/>
</dbReference>
<evidence type="ECO:0000256" key="7">
    <source>
        <dbReference type="ARBA" id="ARBA00015551"/>
    </source>
</evidence>
<dbReference type="Pfam" id="PF02037">
    <property type="entry name" value="SAP"/>
    <property type="match status" value="1"/>
</dbReference>
<dbReference type="InterPro" id="IPR003034">
    <property type="entry name" value="SAP_dom"/>
</dbReference>
<feature type="transmembrane region" description="Helical" evidence="25">
    <location>
        <begin position="609"/>
        <end position="629"/>
    </location>
</feature>
<keyword evidence="16" id="KW-0238">DNA-binding</keyword>
<comment type="similarity">
    <text evidence="5">Belongs to the RAD18 family.</text>
</comment>
<evidence type="ECO:0000256" key="16">
    <source>
        <dbReference type="ARBA" id="ARBA00023125"/>
    </source>
</evidence>
<evidence type="ECO:0000259" key="26">
    <source>
        <dbReference type="PROSITE" id="PS50089"/>
    </source>
</evidence>
<dbReference type="EMBL" id="JABAYA010000013">
    <property type="protein sequence ID" value="KAF7730812.1"/>
    <property type="molecule type" value="Genomic_DNA"/>
</dbReference>
<dbReference type="InterPro" id="IPR039577">
    <property type="entry name" value="Rad18"/>
</dbReference>
<dbReference type="GO" id="GO:0005634">
    <property type="term" value="C:nucleus"/>
    <property type="evidence" value="ECO:0007669"/>
    <property type="project" value="UniProtKB-SubCell"/>
</dbReference>
<sequence length="734" mass="80831">MADQFDDPSDFQNAFLQDLDEHMRCGICKEFYTTAMILTTCSHSFCALCIRRSLSTEPCCPKCRVPTHDSKLHNNYELDNIVNSWRTARPAVLQLDQKKEQQPSSEAASKMVQTTGPVVRNPVVPENTATQQPFDPSLQAPVYVGQPIPGYATAQYPAYAGSQAPVYATSHTPIYTGPHTPMHIGPQTPVYAGSSLSAPATPTQVNQEVGRRRSGRLEQRKMAANTADAVIATNVPNVPIIPQPPLPPPPQPMVNDTLTSDREVECAVCGKSMKFAILNAHLDRCLKGDSSVTGLARNEPSFAHIPPKKPTKLVYGILKDKDLREILRGLGLPDTGDKKQMIWRHKEYLTLYAANADSQNPVSASVLLRQLQELESAYVHSRNAPLKRSTPDLDQHQAKYKDNFAQLIEQARSQKRSRVVSTEENEEPAEKNLKNKHATVLLLHHPIHHVNAYSTSTDIRSSAGPSQQQWNKPVYQYRRDGINENLREHKHHPSIGCYSGHSDGTITWVGLINTQPTQGFTNNAITMIVVPAALGTLGAILLVVCWNIGIYIVGAVGGLALALFVCCWHANHVIVNDVGRACFLAGLPLVFALITFFAERHIILLSTSFTGAFVLLLGIDLLAHTQYLAGITSVLDRRHAIPYSVTRKAYVMMAVTIFVFLVSFGWQHFYNAHRQFGVHVVQPKAEHESTTEANDAAKEDEEDGHSTAAATPSDSLPDEAKSSTESPPENNHGK</sequence>
<reference evidence="28" key="1">
    <citation type="submission" date="2020-01" db="EMBL/GenBank/DDBJ databases">
        <title>Genome Sequencing of Three Apophysomyces-Like Fungal Strains Confirms a Novel Fungal Genus in the Mucoromycota with divergent Burkholderia-like Endosymbiotic Bacteria.</title>
        <authorList>
            <person name="Stajich J.E."/>
            <person name="Macias A.M."/>
            <person name="Carter-House D."/>
            <person name="Lovett B."/>
            <person name="Kasson L.R."/>
            <person name="Berry K."/>
            <person name="Grigoriev I."/>
            <person name="Chang Y."/>
            <person name="Spatafora J."/>
            <person name="Kasson M.T."/>
        </authorList>
    </citation>
    <scope>NUCLEOTIDE SEQUENCE</scope>
    <source>
        <strain evidence="28">NRRL A-21654</strain>
    </source>
</reference>
<dbReference type="AlphaFoldDB" id="A0A8H7C090"/>
<dbReference type="PROSITE" id="PS50089">
    <property type="entry name" value="ZF_RING_2"/>
    <property type="match status" value="1"/>
</dbReference>
<evidence type="ECO:0000256" key="20">
    <source>
        <dbReference type="ARBA" id="ARBA00031783"/>
    </source>
</evidence>
<dbReference type="EC" id="2.3.2.27" evidence="6"/>
<keyword evidence="19" id="KW-0539">Nucleus</keyword>
<feature type="domain" description="RING-type" evidence="26">
    <location>
        <begin position="25"/>
        <end position="64"/>
    </location>
</feature>
<keyword evidence="10" id="KW-0479">Metal-binding</keyword>
<proteinExistence type="inferred from homology"/>
<protein>
    <recommendedName>
        <fullName evidence="7">Postreplication repair E3 ubiquitin-protein ligase RAD18</fullName>
        <ecNumber evidence="6">2.3.2.27</ecNumber>
    </recommendedName>
    <alternativeName>
        <fullName evidence="21">Postreplication repair E3 ubiquitin-protein ligase rad18</fullName>
    </alternativeName>
    <alternativeName>
        <fullName evidence="20 22">RING-type E3 ubiquitin transferase RAD18</fullName>
    </alternativeName>
</protein>
<feature type="transmembrane region" description="Helical" evidence="25">
    <location>
        <begin position="578"/>
        <end position="597"/>
    </location>
</feature>
<dbReference type="SMART" id="SM00513">
    <property type="entry name" value="SAP"/>
    <property type="match status" value="1"/>
</dbReference>
<feature type="region of interest" description="Disordered" evidence="24">
    <location>
        <begin position="686"/>
        <end position="734"/>
    </location>
</feature>
<evidence type="ECO:0000256" key="8">
    <source>
        <dbReference type="ARBA" id="ARBA00022679"/>
    </source>
</evidence>
<evidence type="ECO:0000256" key="1">
    <source>
        <dbReference type="ARBA" id="ARBA00000900"/>
    </source>
</evidence>
<evidence type="ECO:0000256" key="22">
    <source>
        <dbReference type="ARBA" id="ARBA00082369"/>
    </source>
</evidence>
<evidence type="ECO:0000313" key="29">
    <source>
        <dbReference type="Proteomes" id="UP000605846"/>
    </source>
</evidence>
<evidence type="ECO:0000256" key="25">
    <source>
        <dbReference type="SAM" id="Phobius"/>
    </source>
</evidence>
<feature type="compositionally biased region" description="Polar residues" evidence="24">
    <location>
        <begin position="723"/>
        <end position="734"/>
    </location>
</feature>
<dbReference type="GO" id="GO:0006513">
    <property type="term" value="P:protein monoubiquitination"/>
    <property type="evidence" value="ECO:0007669"/>
    <property type="project" value="InterPro"/>
</dbReference>
<evidence type="ECO:0000256" key="4">
    <source>
        <dbReference type="ARBA" id="ARBA00004906"/>
    </source>
</evidence>
<evidence type="ECO:0000256" key="17">
    <source>
        <dbReference type="ARBA" id="ARBA00023136"/>
    </source>
</evidence>
<dbReference type="InterPro" id="IPR013083">
    <property type="entry name" value="Znf_RING/FYVE/PHD"/>
</dbReference>
<evidence type="ECO:0000256" key="13">
    <source>
        <dbReference type="ARBA" id="ARBA00022786"/>
    </source>
</evidence>